<dbReference type="Gene3D" id="3.30.2440.10">
    <property type="entry name" value="Secreted effector protein SifA"/>
    <property type="match status" value="1"/>
</dbReference>
<evidence type="ECO:0000313" key="1">
    <source>
        <dbReference type="EMBL" id="MCL1123767.1"/>
    </source>
</evidence>
<sequence length="162" mass="17916">MPTIHLFHPKVTIPSTQFHASEQPIQDVSLGKSRLTAFVEGNMDKVTQLGCFEISIDRHFCASKKTNALNIINDMIKLDMTYKENSPSEQLLAIEKNFQQLKTLAGEGNNGLFKVVRNDAQSTTTFIIDNHTIAKINAVCGGFENSQEMSASGAWIAEELSI</sequence>
<dbReference type="Proteomes" id="UP001203423">
    <property type="component" value="Unassembled WGS sequence"/>
</dbReference>
<reference evidence="1 2" key="1">
    <citation type="submission" date="2022-01" db="EMBL/GenBank/DDBJ databases">
        <title>Whole genome-based taxonomy of the Shewanellaceae.</title>
        <authorList>
            <person name="Martin-Rodriguez A.J."/>
        </authorList>
    </citation>
    <scope>NUCLEOTIDE SEQUENCE [LARGE SCALE GENOMIC DNA]</scope>
    <source>
        <strain evidence="1 2">DSM 17177</strain>
    </source>
</reference>
<proteinExistence type="predicted"/>
<protein>
    <recommendedName>
        <fullName evidence="3">DUF1795 domain-containing protein</fullName>
    </recommendedName>
</protein>
<comment type="caution">
    <text evidence="1">The sequence shown here is derived from an EMBL/GenBank/DDBJ whole genome shotgun (WGS) entry which is preliminary data.</text>
</comment>
<evidence type="ECO:0000313" key="2">
    <source>
        <dbReference type="Proteomes" id="UP001203423"/>
    </source>
</evidence>
<name>A0ABT0L7U6_9GAMM</name>
<keyword evidence="2" id="KW-1185">Reference proteome</keyword>
<dbReference type="EMBL" id="JAKIKS010000011">
    <property type="protein sequence ID" value="MCL1123767.1"/>
    <property type="molecule type" value="Genomic_DNA"/>
</dbReference>
<accession>A0ABT0L7U6</accession>
<dbReference type="RefSeq" id="WP_248939054.1">
    <property type="nucleotide sequence ID" value="NZ_JAKIKS010000011.1"/>
</dbReference>
<gene>
    <name evidence="1" type="ORF">L2764_04525</name>
</gene>
<organism evidence="1 2">
    <name type="scientific">Shewanella surugensis</name>
    <dbReference type="NCBI Taxonomy" id="212020"/>
    <lineage>
        <taxon>Bacteria</taxon>
        <taxon>Pseudomonadati</taxon>
        <taxon>Pseudomonadota</taxon>
        <taxon>Gammaproteobacteria</taxon>
        <taxon>Alteromonadales</taxon>
        <taxon>Shewanellaceae</taxon>
        <taxon>Shewanella</taxon>
    </lineage>
</organism>
<evidence type="ECO:0008006" key="3">
    <source>
        <dbReference type="Google" id="ProtNLM"/>
    </source>
</evidence>